<protein>
    <recommendedName>
        <fullName evidence="5">DNA2/NAM7 helicase-like C-terminal domain-containing protein</fullName>
    </recommendedName>
</protein>
<dbReference type="EMBL" id="MU855661">
    <property type="protein sequence ID" value="KAK3900542.1"/>
    <property type="molecule type" value="Genomic_DNA"/>
</dbReference>
<dbReference type="GO" id="GO:0016787">
    <property type="term" value="F:hydrolase activity"/>
    <property type="evidence" value="ECO:0007669"/>
    <property type="project" value="UniProtKB-KW"/>
</dbReference>
<dbReference type="InterPro" id="IPR041679">
    <property type="entry name" value="DNA2/NAM7-like_C"/>
</dbReference>
<gene>
    <name evidence="6" type="ORF">C8A05DRAFT_35825</name>
</gene>
<keyword evidence="7" id="KW-1185">Reference proteome</keyword>
<dbReference type="SUPFAM" id="SSF52540">
    <property type="entry name" value="P-loop containing nucleoside triphosphate hydrolases"/>
    <property type="match status" value="1"/>
</dbReference>
<dbReference type="Pfam" id="PF13087">
    <property type="entry name" value="AAA_12"/>
    <property type="match status" value="1"/>
</dbReference>
<reference evidence="6" key="2">
    <citation type="submission" date="2023-05" db="EMBL/GenBank/DDBJ databases">
        <authorList>
            <consortium name="Lawrence Berkeley National Laboratory"/>
            <person name="Steindorff A."/>
            <person name="Hensen N."/>
            <person name="Bonometti L."/>
            <person name="Westerberg I."/>
            <person name="Brannstrom I.O."/>
            <person name="Guillou S."/>
            <person name="Cros-Aarteil S."/>
            <person name="Calhoun S."/>
            <person name="Haridas S."/>
            <person name="Kuo A."/>
            <person name="Mondo S."/>
            <person name="Pangilinan J."/>
            <person name="Riley R."/>
            <person name="Labutti K."/>
            <person name="Andreopoulos B."/>
            <person name="Lipzen A."/>
            <person name="Chen C."/>
            <person name="Yanf M."/>
            <person name="Daum C."/>
            <person name="Ng V."/>
            <person name="Clum A."/>
            <person name="Ohm R."/>
            <person name="Martin F."/>
            <person name="Silar P."/>
            <person name="Natvig D."/>
            <person name="Lalanne C."/>
            <person name="Gautier V."/>
            <person name="Ament-Velasquez S.L."/>
            <person name="Kruys A."/>
            <person name="Hutchinson M.I."/>
            <person name="Powell A.J."/>
            <person name="Barry K."/>
            <person name="Miller A.N."/>
            <person name="Grigoriev I.V."/>
            <person name="Debuchy R."/>
            <person name="Gladieux P."/>
            <person name="Thoren M.H."/>
            <person name="Johannesson H."/>
        </authorList>
    </citation>
    <scope>NUCLEOTIDE SEQUENCE</scope>
    <source>
        <strain evidence="6">CBS 103.79</strain>
    </source>
</reference>
<dbReference type="AlphaFoldDB" id="A0AAN6RRA7"/>
<feature type="domain" description="DNA2/NAM7 helicase-like C-terminal" evidence="5">
    <location>
        <begin position="402"/>
        <end position="580"/>
    </location>
</feature>
<dbReference type="InterPro" id="IPR050534">
    <property type="entry name" value="Coronavir_polyprotein_1ab"/>
</dbReference>
<accession>A0AAN6RRA7</accession>
<organism evidence="6 7">
    <name type="scientific">Staphylotrichum tortipilum</name>
    <dbReference type="NCBI Taxonomy" id="2831512"/>
    <lineage>
        <taxon>Eukaryota</taxon>
        <taxon>Fungi</taxon>
        <taxon>Dikarya</taxon>
        <taxon>Ascomycota</taxon>
        <taxon>Pezizomycotina</taxon>
        <taxon>Sordariomycetes</taxon>
        <taxon>Sordariomycetidae</taxon>
        <taxon>Sordariales</taxon>
        <taxon>Chaetomiaceae</taxon>
        <taxon>Staphylotrichum</taxon>
    </lineage>
</organism>
<evidence type="ECO:0000256" key="1">
    <source>
        <dbReference type="ARBA" id="ARBA00022741"/>
    </source>
</evidence>
<dbReference type="GO" id="GO:0043139">
    <property type="term" value="F:5'-3' DNA helicase activity"/>
    <property type="evidence" value="ECO:0007669"/>
    <property type="project" value="TreeGrafter"/>
</dbReference>
<reference evidence="6" key="1">
    <citation type="journal article" date="2023" name="Mol. Phylogenet. Evol.">
        <title>Genome-scale phylogeny and comparative genomics of the fungal order Sordariales.</title>
        <authorList>
            <person name="Hensen N."/>
            <person name="Bonometti L."/>
            <person name="Westerberg I."/>
            <person name="Brannstrom I.O."/>
            <person name="Guillou S."/>
            <person name="Cros-Aarteil S."/>
            <person name="Calhoun S."/>
            <person name="Haridas S."/>
            <person name="Kuo A."/>
            <person name="Mondo S."/>
            <person name="Pangilinan J."/>
            <person name="Riley R."/>
            <person name="LaButti K."/>
            <person name="Andreopoulos B."/>
            <person name="Lipzen A."/>
            <person name="Chen C."/>
            <person name="Yan M."/>
            <person name="Daum C."/>
            <person name="Ng V."/>
            <person name="Clum A."/>
            <person name="Steindorff A."/>
            <person name="Ohm R.A."/>
            <person name="Martin F."/>
            <person name="Silar P."/>
            <person name="Natvig D.O."/>
            <person name="Lalanne C."/>
            <person name="Gautier V."/>
            <person name="Ament-Velasquez S.L."/>
            <person name="Kruys A."/>
            <person name="Hutchinson M.I."/>
            <person name="Powell A.J."/>
            <person name="Barry K."/>
            <person name="Miller A.N."/>
            <person name="Grigoriev I.V."/>
            <person name="Debuchy R."/>
            <person name="Gladieux P."/>
            <person name="Hiltunen Thoren M."/>
            <person name="Johannesson H."/>
        </authorList>
    </citation>
    <scope>NUCLEOTIDE SEQUENCE</scope>
    <source>
        <strain evidence="6">CBS 103.79</strain>
    </source>
</reference>
<dbReference type="InterPro" id="IPR027417">
    <property type="entry name" value="P-loop_NTPase"/>
</dbReference>
<sequence>MEHPPLSNGEVLKPVPTIITFSDPEEFRARHESATKAEFKVQKKRVDDFNKMQPILQAWVITAPPAHQPGMGYIIQINFRFEHMENKIDPPGIGQSCEIRFLGDKGTPSSCCFCQSGAEIINMNETWNDTIEVVAYPTEEDVKVLGDCLAPLLISGIPTKLPRKSEAESIKVHLQLQASKTTMLAELGALNRLAKGKASVAGMNAFNYLMSFSNPRATVDLTAPFPHLADLGKVPDARLRETLRDIVAGFDEDQGRAFSGITSLPDRICFVPGGPGSGKTWWALTMALLAQSGVEPCRVLSMVDINKPADDAVDRFYAMCRKLGVEKSIIRVGAWPLEDEEEEVDDNDETDFIATTPVSETRLRGACHPHIVIFDECVHSRECSTLISLAHFDPEAWFLSLKMSTMERADRNGAVSLQLLVNHRAYGSLERLASGMFYGGIMRSNRTDDELHPPSVEHLRHWLSTTTFDRTSIRVLRSLGTPRLIISHDSARPSQAGKSCWNLTHQTLVMGQVNALLRDPDFQQISSDELGTIMILSPYKAAAKHYQGCLNKLPTREMKRRVPVRTVDTAQGQEADVVFLDM</sequence>
<dbReference type="Proteomes" id="UP001303889">
    <property type="component" value="Unassembled WGS sequence"/>
</dbReference>
<evidence type="ECO:0000313" key="7">
    <source>
        <dbReference type="Proteomes" id="UP001303889"/>
    </source>
</evidence>
<feature type="non-terminal residue" evidence="6">
    <location>
        <position position="582"/>
    </location>
</feature>
<name>A0AAN6RRA7_9PEZI</name>
<evidence type="ECO:0000256" key="2">
    <source>
        <dbReference type="ARBA" id="ARBA00022801"/>
    </source>
</evidence>
<evidence type="ECO:0000256" key="3">
    <source>
        <dbReference type="ARBA" id="ARBA00022806"/>
    </source>
</evidence>
<keyword evidence="1" id="KW-0547">Nucleotide-binding</keyword>
<dbReference type="GO" id="GO:0005524">
    <property type="term" value="F:ATP binding"/>
    <property type="evidence" value="ECO:0007669"/>
    <property type="project" value="UniProtKB-KW"/>
</dbReference>
<evidence type="ECO:0000259" key="5">
    <source>
        <dbReference type="Pfam" id="PF13087"/>
    </source>
</evidence>
<comment type="caution">
    <text evidence="6">The sequence shown here is derived from an EMBL/GenBank/DDBJ whole genome shotgun (WGS) entry which is preliminary data.</text>
</comment>
<keyword evidence="2" id="KW-0378">Hydrolase</keyword>
<evidence type="ECO:0000256" key="4">
    <source>
        <dbReference type="ARBA" id="ARBA00022840"/>
    </source>
</evidence>
<dbReference type="PANTHER" id="PTHR43788:SF8">
    <property type="entry name" value="DNA-BINDING PROTEIN SMUBP-2"/>
    <property type="match status" value="1"/>
</dbReference>
<keyword evidence="3" id="KW-0347">Helicase</keyword>
<proteinExistence type="predicted"/>
<keyword evidence="4" id="KW-0067">ATP-binding</keyword>
<evidence type="ECO:0000313" key="6">
    <source>
        <dbReference type="EMBL" id="KAK3900542.1"/>
    </source>
</evidence>
<dbReference type="Gene3D" id="3.40.50.300">
    <property type="entry name" value="P-loop containing nucleotide triphosphate hydrolases"/>
    <property type="match status" value="2"/>
</dbReference>
<dbReference type="PANTHER" id="PTHR43788">
    <property type="entry name" value="DNA2/NAM7 HELICASE FAMILY MEMBER"/>
    <property type="match status" value="1"/>
</dbReference>